<dbReference type="Proteomes" id="UP000000763">
    <property type="component" value="Chromosome 6"/>
</dbReference>
<feature type="transmembrane region" description="Helical" evidence="1">
    <location>
        <begin position="13"/>
        <end position="34"/>
    </location>
</feature>
<protein>
    <submittedName>
        <fullName evidence="2">ORF80-rice mitochondrion</fullName>
    </submittedName>
</protein>
<dbReference type="AlphaFoldDB" id="Q5ZA90"/>
<keyword evidence="1" id="KW-1133">Transmembrane helix</keyword>
<accession>Q5ZA90</accession>
<evidence type="ECO:0000313" key="2">
    <source>
        <dbReference type="EMBL" id="BAD61590.1"/>
    </source>
</evidence>
<dbReference type="EMBL" id="AP003511">
    <property type="protein sequence ID" value="BAD61590.1"/>
    <property type="molecule type" value="Genomic_DNA"/>
</dbReference>
<evidence type="ECO:0000256" key="1">
    <source>
        <dbReference type="SAM" id="Phobius"/>
    </source>
</evidence>
<name>Q5ZA90_ORYSJ</name>
<keyword evidence="1" id="KW-0472">Membrane</keyword>
<organism evidence="2 3">
    <name type="scientific">Oryza sativa subsp. japonica</name>
    <name type="common">Rice</name>
    <dbReference type="NCBI Taxonomy" id="39947"/>
    <lineage>
        <taxon>Eukaryota</taxon>
        <taxon>Viridiplantae</taxon>
        <taxon>Streptophyta</taxon>
        <taxon>Embryophyta</taxon>
        <taxon>Tracheophyta</taxon>
        <taxon>Spermatophyta</taxon>
        <taxon>Magnoliopsida</taxon>
        <taxon>Liliopsida</taxon>
        <taxon>Poales</taxon>
        <taxon>Poaceae</taxon>
        <taxon>BOP clade</taxon>
        <taxon>Oryzoideae</taxon>
        <taxon>Oryzeae</taxon>
        <taxon>Oryzinae</taxon>
        <taxon>Oryza</taxon>
        <taxon>Oryza sativa</taxon>
    </lineage>
</organism>
<sequence length="80" mass="9106">MQGMWDQVLLLELSGVGAVPFLCISSLLAAAKGVKGVKEDKYFSEAALRLWELALFFCLKMDWIVAKTRFEPLERVLWVE</sequence>
<reference evidence="3" key="1">
    <citation type="journal article" date="2005" name="Nature">
        <title>The map-based sequence of the rice genome.</title>
        <authorList>
            <consortium name="International rice genome sequencing project (IRGSP)"/>
            <person name="Matsumoto T."/>
            <person name="Wu J."/>
            <person name="Kanamori H."/>
            <person name="Katayose Y."/>
            <person name="Fujisawa M."/>
            <person name="Namiki N."/>
            <person name="Mizuno H."/>
            <person name="Yamamoto K."/>
            <person name="Antonio B.A."/>
            <person name="Baba T."/>
            <person name="Sakata K."/>
            <person name="Nagamura Y."/>
            <person name="Aoki H."/>
            <person name="Arikawa K."/>
            <person name="Arita K."/>
            <person name="Bito T."/>
            <person name="Chiden Y."/>
            <person name="Fujitsuka N."/>
            <person name="Fukunaka R."/>
            <person name="Hamada M."/>
            <person name="Harada C."/>
            <person name="Hayashi A."/>
            <person name="Hijishita S."/>
            <person name="Honda M."/>
            <person name="Hosokawa S."/>
            <person name="Ichikawa Y."/>
            <person name="Idonuma A."/>
            <person name="Iijima M."/>
            <person name="Ikeda M."/>
            <person name="Ikeno M."/>
            <person name="Ito K."/>
            <person name="Ito S."/>
            <person name="Ito T."/>
            <person name="Ito Y."/>
            <person name="Ito Y."/>
            <person name="Iwabuchi A."/>
            <person name="Kamiya K."/>
            <person name="Karasawa W."/>
            <person name="Kurita K."/>
            <person name="Katagiri S."/>
            <person name="Kikuta A."/>
            <person name="Kobayashi H."/>
            <person name="Kobayashi N."/>
            <person name="Machita K."/>
            <person name="Maehara T."/>
            <person name="Masukawa M."/>
            <person name="Mizubayashi T."/>
            <person name="Mukai Y."/>
            <person name="Nagasaki H."/>
            <person name="Nagata Y."/>
            <person name="Naito S."/>
            <person name="Nakashima M."/>
            <person name="Nakama Y."/>
            <person name="Nakamichi Y."/>
            <person name="Nakamura M."/>
            <person name="Meguro A."/>
            <person name="Negishi M."/>
            <person name="Ohta I."/>
            <person name="Ohta T."/>
            <person name="Okamoto M."/>
            <person name="Ono N."/>
            <person name="Saji S."/>
            <person name="Sakaguchi M."/>
            <person name="Sakai K."/>
            <person name="Shibata M."/>
            <person name="Shimokawa T."/>
            <person name="Song J."/>
            <person name="Takazaki Y."/>
            <person name="Terasawa K."/>
            <person name="Tsugane M."/>
            <person name="Tsuji K."/>
            <person name="Ueda S."/>
            <person name="Waki K."/>
            <person name="Yamagata H."/>
            <person name="Yamamoto M."/>
            <person name="Yamamoto S."/>
            <person name="Yamane H."/>
            <person name="Yoshiki S."/>
            <person name="Yoshihara R."/>
            <person name="Yukawa K."/>
            <person name="Zhong H."/>
            <person name="Yano M."/>
            <person name="Yuan Q."/>
            <person name="Ouyang S."/>
            <person name="Liu J."/>
            <person name="Jones K.M."/>
            <person name="Gansberger K."/>
            <person name="Moffat K."/>
            <person name="Hill J."/>
            <person name="Bera J."/>
            <person name="Fadrosh D."/>
            <person name="Jin S."/>
            <person name="Johri S."/>
            <person name="Kim M."/>
            <person name="Overton L."/>
            <person name="Reardon M."/>
            <person name="Tsitrin T."/>
            <person name="Vuong H."/>
            <person name="Weaver B."/>
            <person name="Ciecko A."/>
            <person name="Tallon L."/>
            <person name="Jackson J."/>
            <person name="Pai G."/>
            <person name="Aken S.V."/>
            <person name="Utterback T."/>
            <person name="Reidmuller S."/>
            <person name="Feldblyum T."/>
            <person name="Hsiao J."/>
            <person name="Zismann V."/>
            <person name="Iobst S."/>
            <person name="de Vazeille A.R."/>
            <person name="Buell C.R."/>
            <person name="Ying K."/>
            <person name="Li Y."/>
            <person name="Lu T."/>
            <person name="Huang Y."/>
            <person name="Zhao Q."/>
            <person name="Feng Q."/>
            <person name="Zhang L."/>
            <person name="Zhu J."/>
            <person name="Weng Q."/>
            <person name="Mu J."/>
            <person name="Lu Y."/>
            <person name="Fan D."/>
            <person name="Liu Y."/>
            <person name="Guan J."/>
            <person name="Zhang Y."/>
            <person name="Yu S."/>
            <person name="Liu X."/>
            <person name="Zhang Y."/>
            <person name="Hong G."/>
            <person name="Han B."/>
            <person name="Choisne N."/>
            <person name="Demange N."/>
            <person name="Orjeda G."/>
            <person name="Samain S."/>
            <person name="Cattolico L."/>
            <person name="Pelletier E."/>
            <person name="Couloux A."/>
            <person name="Segurens B."/>
            <person name="Wincker P."/>
            <person name="D'Hont A."/>
            <person name="Scarpelli C."/>
            <person name="Weissenbach J."/>
            <person name="Salanoubat M."/>
            <person name="Quetier F."/>
            <person name="Yu Y."/>
            <person name="Kim H.R."/>
            <person name="Rambo T."/>
            <person name="Currie J."/>
            <person name="Collura K."/>
            <person name="Luo M."/>
            <person name="Yang T."/>
            <person name="Ammiraju J.S.S."/>
            <person name="Engler F."/>
            <person name="Soderlund C."/>
            <person name="Wing R.A."/>
            <person name="Palmer L.E."/>
            <person name="de la Bastide M."/>
            <person name="Spiegel L."/>
            <person name="Nascimento L."/>
            <person name="Zutavern T."/>
            <person name="O'Shaughnessy A."/>
            <person name="Dike S."/>
            <person name="Dedhia N."/>
            <person name="Preston R."/>
            <person name="Balija V."/>
            <person name="McCombie W.R."/>
            <person name="Chow T."/>
            <person name="Chen H."/>
            <person name="Chung M."/>
            <person name="Chen C."/>
            <person name="Shaw J."/>
            <person name="Wu H."/>
            <person name="Hsiao K."/>
            <person name="Chao Y."/>
            <person name="Chu M."/>
            <person name="Cheng C."/>
            <person name="Hour A."/>
            <person name="Lee P."/>
            <person name="Lin S."/>
            <person name="Lin Y."/>
            <person name="Liou J."/>
            <person name="Liu S."/>
            <person name="Hsing Y."/>
            <person name="Raghuvanshi S."/>
            <person name="Mohanty A."/>
            <person name="Bharti A.K."/>
            <person name="Gaur A."/>
            <person name="Gupta V."/>
            <person name="Kumar D."/>
            <person name="Ravi V."/>
            <person name="Vij S."/>
            <person name="Kapur A."/>
            <person name="Khurana P."/>
            <person name="Khurana P."/>
            <person name="Khurana J.P."/>
            <person name="Tyagi A.K."/>
            <person name="Gaikwad K."/>
            <person name="Singh A."/>
            <person name="Dalal V."/>
            <person name="Srivastava S."/>
            <person name="Dixit A."/>
            <person name="Pal A.K."/>
            <person name="Ghazi I.A."/>
            <person name="Yadav M."/>
            <person name="Pandit A."/>
            <person name="Bhargava A."/>
            <person name="Sureshbabu K."/>
            <person name="Batra K."/>
            <person name="Sharma T.R."/>
            <person name="Mohapatra T."/>
            <person name="Singh N.K."/>
            <person name="Messing J."/>
            <person name="Nelson A.B."/>
            <person name="Fuks G."/>
            <person name="Kavchok S."/>
            <person name="Keizer G."/>
            <person name="Linton E."/>
            <person name="Llaca V."/>
            <person name="Song R."/>
            <person name="Tanyolac B."/>
            <person name="Young S."/>
            <person name="Ho-Il K."/>
            <person name="Hahn J.H."/>
            <person name="Sangsakoo G."/>
            <person name="Vanavichit A."/>
            <person name="de Mattos Luiz.A.T."/>
            <person name="Zimmer P.D."/>
            <person name="Malone G."/>
            <person name="Dellagostin O."/>
            <person name="de Oliveira A.C."/>
            <person name="Bevan M."/>
            <person name="Bancroft I."/>
            <person name="Minx P."/>
            <person name="Cordum H."/>
            <person name="Wilson R."/>
            <person name="Cheng Z."/>
            <person name="Jin W."/>
            <person name="Jiang J."/>
            <person name="Leong S.A."/>
            <person name="Iwama H."/>
            <person name="Gojobori T."/>
            <person name="Itoh T."/>
            <person name="Niimura Y."/>
            <person name="Fujii Y."/>
            <person name="Habara T."/>
            <person name="Sakai H."/>
            <person name="Sato Y."/>
            <person name="Wilson G."/>
            <person name="Kumar K."/>
            <person name="McCouch S."/>
            <person name="Juretic N."/>
            <person name="Hoen D."/>
            <person name="Wright S."/>
            <person name="Bruskiewich R."/>
            <person name="Bureau T."/>
            <person name="Miyao A."/>
            <person name="Hirochika H."/>
            <person name="Nishikawa T."/>
            <person name="Kadowaki K."/>
            <person name="Sugiura M."/>
            <person name="Burr B."/>
            <person name="Sasaki T."/>
        </authorList>
    </citation>
    <scope>NUCLEOTIDE SEQUENCE [LARGE SCALE GENOMIC DNA]</scope>
    <source>
        <strain evidence="3">cv. Nipponbare</strain>
    </source>
</reference>
<reference evidence="3" key="2">
    <citation type="journal article" date="2008" name="Nucleic Acids Res.">
        <title>The rice annotation project database (RAP-DB): 2008 update.</title>
        <authorList>
            <consortium name="The rice annotation project (RAP)"/>
        </authorList>
    </citation>
    <scope>GENOME REANNOTATION</scope>
    <source>
        <strain evidence="3">cv. Nipponbare</strain>
    </source>
</reference>
<evidence type="ECO:0000313" key="3">
    <source>
        <dbReference type="Proteomes" id="UP000000763"/>
    </source>
</evidence>
<keyword evidence="1" id="KW-0812">Transmembrane</keyword>
<proteinExistence type="predicted"/>
<gene>
    <name evidence="2" type="primary">P0578B12.20</name>
</gene>